<sequence>MQEAQDNAVGAIVGEVEQCRRCCHRISWAMHSALSHETSTDAVGVEVAQHRAWMQTHGWISRRNHLCSGEDVALAERKEELGFSGTLIERRGKQNSLEWVCDMLEGFDERCLNLDVISFYKATEMLIQVATQVENSSFEVFCHIISCKDDLDSYPLVIQESESIVGNDDASRPSRLFDKSFISQIQR</sequence>
<name>A0ABR2MZD0_9ASPA</name>
<comment type="caution">
    <text evidence="1">The sequence shown here is derived from an EMBL/GenBank/DDBJ whole genome shotgun (WGS) entry which is preliminary data.</text>
</comment>
<reference evidence="1 2" key="1">
    <citation type="journal article" date="2022" name="Nat. Plants">
        <title>Genomes of leafy and leafless Platanthera orchids illuminate the evolution of mycoheterotrophy.</title>
        <authorList>
            <person name="Li M.H."/>
            <person name="Liu K.W."/>
            <person name="Li Z."/>
            <person name="Lu H.C."/>
            <person name="Ye Q.L."/>
            <person name="Zhang D."/>
            <person name="Wang J.Y."/>
            <person name="Li Y.F."/>
            <person name="Zhong Z.M."/>
            <person name="Liu X."/>
            <person name="Yu X."/>
            <person name="Liu D.K."/>
            <person name="Tu X.D."/>
            <person name="Liu B."/>
            <person name="Hao Y."/>
            <person name="Liao X.Y."/>
            <person name="Jiang Y.T."/>
            <person name="Sun W.H."/>
            <person name="Chen J."/>
            <person name="Chen Y.Q."/>
            <person name="Ai Y."/>
            <person name="Zhai J.W."/>
            <person name="Wu S.S."/>
            <person name="Zhou Z."/>
            <person name="Hsiao Y.Y."/>
            <person name="Wu W.L."/>
            <person name="Chen Y.Y."/>
            <person name="Lin Y.F."/>
            <person name="Hsu J.L."/>
            <person name="Li C.Y."/>
            <person name="Wang Z.W."/>
            <person name="Zhao X."/>
            <person name="Zhong W.Y."/>
            <person name="Ma X.K."/>
            <person name="Ma L."/>
            <person name="Huang J."/>
            <person name="Chen G.Z."/>
            <person name="Huang M.Z."/>
            <person name="Huang L."/>
            <person name="Peng D.H."/>
            <person name="Luo Y.B."/>
            <person name="Zou S.Q."/>
            <person name="Chen S.P."/>
            <person name="Lan S."/>
            <person name="Tsai W.C."/>
            <person name="Van de Peer Y."/>
            <person name="Liu Z.J."/>
        </authorList>
    </citation>
    <scope>NUCLEOTIDE SEQUENCE [LARGE SCALE GENOMIC DNA]</scope>
    <source>
        <strain evidence="1">Lor288</strain>
    </source>
</reference>
<dbReference type="EMBL" id="JBBWWR010000003">
    <property type="protein sequence ID" value="KAK8969583.1"/>
    <property type="molecule type" value="Genomic_DNA"/>
</dbReference>
<organism evidence="1 2">
    <name type="scientific">Platanthera guangdongensis</name>
    <dbReference type="NCBI Taxonomy" id="2320717"/>
    <lineage>
        <taxon>Eukaryota</taxon>
        <taxon>Viridiplantae</taxon>
        <taxon>Streptophyta</taxon>
        <taxon>Embryophyta</taxon>
        <taxon>Tracheophyta</taxon>
        <taxon>Spermatophyta</taxon>
        <taxon>Magnoliopsida</taxon>
        <taxon>Liliopsida</taxon>
        <taxon>Asparagales</taxon>
        <taxon>Orchidaceae</taxon>
        <taxon>Orchidoideae</taxon>
        <taxon>Orchideae</taxon>
        <taxon>Orchidinae</taxon>
        <taxon>Platanthera</taxon>
    </lineage>
</organism>
<evidence type="ECO:0000313" key="2">
    <source>
        <dbReference type="Proteomes" id="UP001412067"/>
    </source>
</evidence>
<evidence type="ECO:0000313" key="1">
    <source>
        <dbReference type="EMBL" id="KAK8969583.1"/>
    </source>
</evidence>
<proteinExistence type="predicted"/>
<protein>
    <submittedName>
        <fullName evidence="1">Uncharacterized protein</fullName>
    </submittedName>
</protein>
<dbReference type="Proteomes" id="UP001412067">
    <property type="component" value="Unassembled WGS sequence"/>
</dbReference>
<gene>
    <name evidence="1" type="ORF">KSP40_PGU004494</name>
</gene>
<accession>A0ABR2MZD0</accession>
<keyword evidence="2" id="KW-1185">Reference proteome</keyword>